<evidence type="ECO:0000313" key="7">
    <source>
        <dbReference type="Proteomes" id="UP001317742"/>
    </source>
</evidence>
<dbReference type="PANTHER" id="PTHR31194:SF189">
    <property type="entry name" value="AP2_ERF DOMAIN-CONTAINING PROTEIN"/>
    <property type="match status" value="1"/>
</dbReference>
<evidence type="ECO:0000259" key="4">
    <source>
        <dbReference type="PROSITE" id="PS51032"/>
    </source>
</evidence>
<dbReference type="PROSITE" id="PS51032">
    <property type="entry name" value="AP2_ERF"/>
    <property type="match status" value="1"/>
</dbReference>
<gene>
    <name evidence="5" type="ORF">SYK_02590</name>
    <name evidence="6" type="ORF">SYK_06990</name>
</gene>
<evidence type="ECO:0000313" key="6">
    <source>
        <dbReference type="EMBL" id="BDQ36339.1"/>
    </source>
</evidence>
<dbReference type="InterPro" id="IPR016177">
    <property type="entry name" value="DNA-bd_dom_sf"/>
</dbReference>
<evidence type="ECO:0000256" key="2">
    <source>
        <dbReference type="ARBA" id="ARBA00023125"/>
    </source>
</evidence>
<dbReference type="EMBL" id="AP026709">
    <property type="protein sequence ID" value="BDQ36339.1"/>
    <property type="molecule type" value="Genomic_DNA"/>
</dbReference>
<dbReference type="Gene3D" id="3.30.730.10">
    <property type="entry name" value="AP2/ERF domain"/>
    <property type="match status" value="1"/>
</dbReference>
<dbReference type="InterPro" id="IPR001471">
    <property type="entry name" value="AP2/ERF_dom"/>
</dbReference>
<dbReference type="Proteomes" id="UP001317742">
    <property type="component" value="Chromosome"/>
</dbReference>
<keyword evidence="3" id="KW-0804">Transcription</keyword>
<dbReference type="InterPro" id="IPR036955">
    <property type="entry name" value="AP2/ERF_dom_sf"/>
</dbReference>
<dbReference type="InterPro" id="IPR050913">
    <property type="entry name" value="AP2/ERF_ERF"/>
</dbReference>
<dbReference type="SUPFAM" id="SSF54060">
    <property type="entry name" value="His-Me finger endonucleases"/>
    <property type="match status" value="1"/>
</dbReference>
<reference evidence="6 7" key="1">
    <citation type="submission" date="2022-08" db="EMBL/GenBank/DDBJ databases">
        <title>Genome Sequence of the sulphate-reducing bacterium, Pseudodesulfovibrio sp. SYK.</title>
        <authorList>
            <person name="Kondo R."/>
            <person name="Kataoka T."/>
        </authorList>
    </citation>
    <scope>NUCLEOTIDE SEQUENCE [LARGE SCALE GENOMIC DNA]</scope>
    <source>
        <strain evidence="6 7">SYK</strain>
    </source>
</reference>
<dbReference type="EMBL" id="AP026709">
    <property type="protein sequence ID" value="BDQ35899.1"/>
    <property type="molecule type" value="Genomic_DNA"/>
</dbReference>
<evidence type="ECO:0000256" key="1">
    <source>
        <dbReference type="ARBA" id="ARBA00023015"/>
    </source>
</evidence>
<dbReference type="CDD" id="cd00018">
    <property type="entry name" value="AP2"/>
    <property type="match status" value="1"/>
</dbReference>
<keyword evidence="1" id="KW-0805">Transcription regulation</keyword>
<proteinExistence type="predicted"/>
<dbReference type="SUPFAM" id="SSF54171">
    <property type="entry name" value="DNA-binding domain"/>
    <property type="match status" value="1"/>
</dbReference>
<dbReference type="RefSeq" id="WP_281761829.1">
    <property type="nucleotide sequence ID" value="NZ_AP026709.1"/>
</dbReference>
<feature type="domain" description="AP2/ERF" evidence="4">
    <location>
        <begin position="108"/>
        <end position="164"/>
    </location>
</feature>
<evidence type="ECO:0000313" key="5">
    <source>
        <dbReference type="EMBL" id="BDQ35899.1"/>
    </source>
</evidence>
<organism evidence="6 7">
    <name type="scientific">Pseudodesulfovibrio nedwellii</name>
    <dbReference type="NCBI Taxonomy" id="2973072"/>
    <lineage>
        <taxon>Bacteria</taxon>
        <taxon>Pseudomonadati</taxon>
        <taxon>Thermodesulfobacteriota</taxon>
        <taxon>Desulfovibrionia</taxon>
        <taxon>Desulfovibrionales</taxon>
        <taxon>Desulfovibrionaceae</taxon>
    </lineage>
</organism>
<dbReference type="Gene3D" id="3.90.75.20">
    <property type="match status" value="1"/>
</dbReference>
<dbReference type="Pfam" id="PF13392">
    <property type="entry name" value="HNH_3"/>
    <property type="match status" value="1"/>
</dbReference>
<dbReference type="PANTHER" id="PTHR31194">
    <property type="entry name" value="SHN SHINE , DNA BINDING / TRANSCRIPTION FACTOR"/>
    <property type="match status" value="1"/>
</dbReference>
<evidence type="ECO:0000256" key="3">
    <source>
        <dbReference type="ARBA" id="ARBA00023163"/>
    </source>
</evidence>
<sequence>MKTIELTKGHVAVVDDEDYDKLAEHKWCSREDKRKDGSIRTVYAGRSKWEKGKCLSIMMHREVVGAGPGQQVDHINGNGLDNTRKNLRLCTCEQNMHNSRRRLSNSSGFKGVSRDNSGKKWQSRIEVCGRKIYLGMFDSAKEAARAYDKAAMKHHGEFARLNGV</sequence>
<keyword evidence="7" id="KW-1185">Reference proteome</keyword>
<dbReference type="SMART" id="SM00380">
    <property type="entry name" value="AP2"/>
    <property type="match status" value="1"/>
</dbReference>
<dbReference type="InterPro" id="IPR003615">
    <property type="entry name" value="HNH_nuc"/>
</dbReference>
<dbReference type="InterPro" id="IPR044925">
    <property type="entry name" value="His-Me_finger_sf"/>
</dbReference>
<protein>
    <recommendedName>
        <fullName evidence="4">AP2/ERF domain-containing protein</fullName>
    </recommendedName>
</protein>
<accession>A0ABN6RZD8</accession>
<keyword evidence="2" id="KW-0238">DNA-binding</keyword>
<name>A0ABN6RZD8_9BACT</name>